<dbReference type="InterPro" id="IPR042184">
    <property type="entry name" value="YqeY/Aim41_N"/>
</dbReference>
<dbReference type="InterPro" id="IPR023168">
    <property type="entry name" value="GatB_Yqey_C_2"/>
</dbReference>
<dbReference type="InterPro" id="IPR019004">
    <property type="entry name" value="YqeY/Aim41"/>
</dbReference>
<dbReference type="SUPFAM" id="SSF89095">
    <property type="entry name" value="GatB/YqeY motif"/>
    <property type="match status" value="1"/>
</dbReference>
<evidence type="ECO:0000313" key="2">
    <source>
        <dbReference type="Proteomes" id="UP000629025"/>
    </source>
</evidence>
<reference evidence="2" key="1">
    <citation type="journal article" date="2019" name="Int. J. Syst. Evol. Microbiol.">
        <title>The Global Catalogue of Microorganisms (GCM) 10K type strain sequencing project: providing services to taxonomists for standard genome sequencing and annotation.</title>
        <authorList>
            <consortium name="The Broad Institute Genomics Platform"/>
            <consortium name="The Broad Institute Genome Sequencing Center for Infectious Disease"/>
            <person name="Wu L."/>
            <person name="Ma J."/>
        </authorList>
    </citation>
    <scope>NUCLEOTIDE SEQUENCE [LARGE SCALE GENOMIC DNA]</scope>
    <source>
        <strain evidence="2">CGMCC 1.15341</strain>
    </source>
</reference>
<evidence type="ECO:0000313" key="1">
    <source>
        <dbReference type="EMBL" id="GGC06592.1"/>
    </source>
</evidence>
<proteinExistence type="predicted"/>
<dbReference type="PANTHER" id="PTHR28055">
    <property type="entry name" value="ALTERED INHERITANCE OF MITOCHONDRIA PROTEIN 41, MITOCHONDRIAL"/>
    <property type="match status" value="1"/>
</dbReference>
<dbReference type="PANTHER" id="PTHR28055:SF1">
    <property type="entry name" value="ALTERED INHERITANCE OF MITOCHONDRIA PROTEIN 41, MITOCHONDRIAL"/>
    <property type="match status" value="1"/>
</dbReference>
<organism evidence="1 2">
    <name type="scientific">Marinobacterium zhoushanense</name>
    <dbReference type="NCBI Taxonomy" id="1679163"/>
    <lineage>
        <taxon>Bacteria</taxon>
        <taxon>Pseudomonadati</taxon>
        <taxon>Pseudomonadota</taxon>
        <taxon>Gammaproteobacteria</taxon>
        <taxon>Oceanospirillales</taxon>
        <taxon>Oceanospirillaceae</taxon>
        <taxon>Marinobacterium</taxon>
    </lineage>
</organism>
<dbReference type="InterPro" id="IPR003789">
    <property type="entry name" value="Asn/Gln_tRNA_amidoTrase-B-like"/>
</dbReference>
<name>A0ABQ1KTG8_9GAMM</name>
<sequence length="147" mass="16419">MSDLKTQITEQMKDAMRAKDKARLGTIRLILADIKRIEVDERIELDDARVLQVLDKMVKQRRDSIAQYLAAERPELADKEQQELEVIKTFLPQPLSDEEINAILDDAIATTGASSMADMGKVMGVVKPKIQGRADMGVVSKLVKAKL</sequence>
<keyword evidence="2" id="KW-1185">Reference proteome</keyword>
<accession>A0ABQ1KTG8</accession>
<dbReference type="Pfam" id="PF09424">
    <property type="entry name" value="YqeY"/>
    <property type="match status" value="1"/>
</dbReference>
<dbReference type="RefSeq" id="WP_188750898.1">
    <property type="nucleotide sequence ID" value="NZ_BMIJ01000008.1"/>
</dbReference>
<dbReference type="EMBL" id="BMIJ01000008">
    <property type="protein sequence ID" value="GGC06592.1"/>
    <property type="molecule type" value="Genomic_DNA"/>
</dbReference>
<dbReference type="Gene3D" id="1.10.1510.10">
    <property type="entry name" value="Uncharacterised protein YqeY/AIM41 PF09424, N-terminal domain"/>
    <property type="match status" value="1"/>
</dbReference>
<dbReference type="Gene3D" id="1.10.10.410">
    <property type="match status" value="1"/>
</dbReference>
<gene>
    <name evidence="1" type="ORF">GCM10011352_36020</name>
</gene>
<protein>
    <submittedName>
        <fullName evidence="1">Aspartyl-tRNA amidotransferase subunit B</fullName>
    </submittedName>
</protein>
<dbReference type="Proteomes" id="UP000629025">
    <property type="component" value="Unassembled WGS sequence"/>
</dbReference>
<comment type="caution">
    <text evidence="1">The sequence shown here is derived from an EMBL/GenBank/DDBJ whole genome shotgun (WGS) entry which is preliminary data.</text>
</comment>